<evidence type="ECO:0000256" key="3">
    <source>
        <dbReference type="ARBA" id="ARBA00023163"/>
    </source>
</evidence>
<dbReference type="RefSeq" id="WP_344482656.1">
    <property type="nucleotide sequence ID" value="NZ_BAAASB010000018.1"/>
</dbReference>
<dbReference type="SUPFAM" id="SSF46785">
    <property type="entry name" value="Winged helix' DNA-binding domain"/>
    <property type="match status" value="1"/>
</dbReference>
<name>A0ABW0ATZ0_9ACTN</name>
<accession>A0ABW0ATZ0</accession>
<proteinExistence type="predicted"/>
<dbReference type="InterPro" id="IPR000524">
    <property type="entry name" value="Tscrpt_reg_HTH_GntR"/>
</dbReference>
<feature type="region of interest" description="Disordered" evidence="4">
    <location>
        <begin position="220"/>
        <end position="239"/>
    </location>
</feature>
<dbReference type="PROSITE" id="PS50949">
    <property type="entry name" value="HTH_GNTR"/>
    <property type="match status" value="1"/>
</dbReference>
<dbReference type="Pfam" id="PF00392">
    <property type="entry name" value="GntR"/>
    <property type="match status" value="1"/>
</dbReference>
<dbReference type="Proteomes" id="UP001596160">
    <property type="component" value="Unassembled WGS sequence"/>
</dbReference>
<gene>
    <name evidence="6" type="ORF">ACFPRH_26290</name>
</gene>
<dbReference type="InterPro" id="IPR036388">
    <property type="entry name" value="WH-like_DNA-bd_sf"/>
</dbReference>
<evidence type="ECO:0000313" key="6">
    <source>
        <dbReference type="EMBL" id="MFC5155249.1"/>
    </source>
</evidence>
<dbReference type="PANTHER" id="PTHR43537">
    <property type="entry name" value="TRANSCRIPTIONAL REGULATOR, GNTR FAMILY"/>
    <property type="match status" value="1"/>
</dbReference>
<dbReference type="SMART" id="SM00895">
    <property type="entry name" value="FCD"/>
    <property type="match status" value="1"/>
</dbReference>
<keyword evidence="3" id="KW-0804">Transcription</keyword>
<keyword evidence="1" id="KW-0805">Transcription regulation</keyword>
<evidence type="ECO:0000259" key="5">
    <source>
        <dbReference type="PROSITE" id="PS50949"/>
    </source>
</evidence>
<sequence>MLTTPPTAAGRAYAQLRSEILDGVLPAGAPLLEVEQSDRLGVSRTPVREALSRLVAEGLAEPSGKRGVVVTQVDDRDVRSLFELRSCLEAQAAQLAAARGEPAVFAAFEDNFTRWHDLLRGPAVSEEQVSDYFALIRRFDQAVNKATDNSFLVDAMENLRGHVARVRRMAGHSQSRLEASASEHALIARAISRRDAALALHATHIHLHNSVEHFRHSWRPAESDAPEGQHPTTATETPR</sequence>
<dbReference type="Pfam" id="PF07729">
    <property type="entry name" value="FCD"/>
    <property type="match status" value="1"/>
</dbReference>
<dbReference type="SMART" id="SM00345">
    <property type="entry name" value="HTH_GNTR"/>
    <property type="match status" value="1"/>
</dbReference>
<evidence type="ECO:0000256" key="4">
    <source>
        <dbReference type="SAM" id="MobiDB-lite"/>
    </source>
</evidence>
<feature type="compositionally biased region" description="Polar residues" evidence="4">
    <location>
        <begin position="230"/>
        <end position="239"/>
    </location>
</feature>
<dbReference type="Gene3D" id="1.20.120.530">
    <property type="entry name" value="GntR ligand-binding domain-like"/>
    <property type="match status" value="1"/>
</dbReference>
<feature type="domain" description="HTH gntR-type" evidence="5">
    <location>
        <begin position="6"/>
        <end position="73"/>
    </location>
</feature>
<keyword evidence="7" id="KW-1185">Reference proteome</keyword>
<reference evidence="7" key="1">
    <citation type="journal article" date="2019" name="Int. J. Syst. Evol. Microbiol.">
        <title>The Global Catalogue of Microorganisms (GCM) 10K type strain sequencing project: providing services to taxonomists for standard genome sequencing and annotation.</title>
        <authorList>
            <consortium name="The Broad Institute Genomics Platform"/>
            <consortium name="The Broad Institute Genome Sequencing Center for Infectious Disease"/>
            <person name="Wu L."/>
            <person name="Ma J."/>
        </authorList>
    </citation>
    <scope>NUCLEOTIDE SEQUENCE [LARGE SCALE GENOMIC DNA]</scope>
    <source>
        <strain evidence="7">PCU 266</strain>
    </source>
</reference>
<comment type="caution">
    <text evidence="6">The sequence shown here is derived from an EMBL/GenBank/DDBJ whole genome shotgun (WGS) entry which is preliminary data.</text>
</comment>
<dbReference type="CDD" id="cd07377">
    <property type="entry name" value="WHTH_GntR"/>
    <property type="match status" value="1"/>
</dbReference>
<dbReference type="Gene3D" id="1.10.10.10">
    <property type="entry name" value="Winged helix-like DNA-binding domain superfamily/Winged helix DNA-binding domain"/>
    <property type="match status" value="1"/>
</dbReference>
<dbReference type="InterPro" id="IPR036390">
    <property type="entry name" value="WH_DNA-bd_sf"/>
</dbReference>
<dbReference type="InterPro" id="IPR011711">
    <property type="entry name" value="GntR_C"/>
</dbReference>
<keyword evidence="2" id="KW-0238">DNA-binding</keyword>
<dbReference type="PANTHER" id="PTHR43537:SF49">
    <property type="entry name" value="TRANSCRIPTIONAL REGULATORY PROTEIN"/>
    <property type="match status" value="1"/>
</dbReference>
<dbReference type="EMBL" id="JBHSKP010000021">
    <property type="protein sequence ID" value="MFC5155249.1"/>
    <property type="molecule type" value="Genomic_DNA"/>
</dbReference>
<evidence type="ECO:0000256" key="2">
    <source>
        <dbReference type="ARBA" id="ARBA00023125"/>
    </source>
</evidence>
<protein>
    <submittedName>
        <fullName evidence="6">GntR family transcriptional regulator</fullName>
    </submittedName>
</protein>
<organism evidence="6 7">
    <name type="scientific">Streptomyces amakusaensis</name>
    <dbReference type="NCBI Taxonomy" id="67271"/>
    <lineage>
        <taxon>Bacteria</taxon>
        <taxon>Bacillati</taxon>
        <taxon>Actinomycetota</taxon>
        <taxon>Actinomycetes</taxon>
        <taxon>Kitasatosporales</taxon>
        <taxon>Streptomycetaceae</taxon>
        <taxon>Streptomyces</taxon>
    </lineage>
</organism>
<evidence type="ECO:0000256" key="1">
    <source>
        <dbReference type="ARBA" id="ARBA00023015"/>
    </source>
</evidence>
<dbReference type="SUPFAM" id="SSF48008">
    <property type="entry name" value="GntR ligand-binding domain-like"/>
    <property type="match status" value="1"/>
</dbReference>
<dbReference type="InterPro" id="IPR008920">
    <property type="entry name" value="TF_FadR/GntR_C"/>
</dbReference>
<evidence type="ECO:0000313" key="7">
    <source>
        <dbReference type="Proteomes" id="UP001596160"/>
    </source>
</evidence>